<proteinExistence type="predicted"/>
<feature type="chain" id="PRO_5006407829" evidence="3">
    <location>
        <begin position="27"/>
        <end position="609"/>
    </location>
</feature>
<dbReference type="OrthoDB" id="2330070at2"/>
<name>A0A0R1MBU0_9LACO</name>
<protein>
    <submittedName>
        <fullName evidence="4">Cell surface protein</fullName>
    </submittedName>
</protein>
<feature type="transmembrane region" description="Helical" evidence="2">
    <location>
        <begin position="579"/>
        <end position="599"/>
    </location>
</feature>
<dbReference type="Proteomes" id="UP000051621">
    <property type="component" value="Unassembled WGS sequence"/>
</dbReference>
<evidence type="ECO:0000313" key="4">
    <source>
        <dbReference type="EMBL" id="KRL00840.1"/>
    </source>
</evidence>
<accession>A0A0R1MBU0</accession>
<keyword evidence="2" id="KW-1133">Transmembrane helix</keyword>
<keyword evidence="2" id="KW-0812">Transmembrane</keyword>
<dbReference type="InterPro" id="IPR027607">
    <property type="entry name" value="Surf_Exclu_SEC10/PgrA"/>
</dbReference>
<reference evidence="4 5" key="1">
    <citation type="journal article" date="2015" name="Genome Announc.">
        <title>Expanding the biotechnology potential of lactobacilli through comparative genomics of 213 strains and associated genera.</title>
        <authorList>
            <person name="Sun Z."/>
            <person name="Harris H.M."/>
            <person name="McCann A."/>
            <person name="Guo C."/>
            <person name="Argimon S."/>
            <person name="Zhang W."/>
            <person name="Yang X."/>
            <person name="Jeffery I.B."/>
            <person name="Cooney J.C."/>
            <person name="Kagawa T.F."/>
            <person name="Liu W."/>
            <person name="Song Y."/>
            <person name="Salvetti E."/>
            <person name="Wrobel A."/>
            <person name="Rasinkangas P."/>
            <person name="Parkhill J."/>
            <person name="Rea M.C."/>
            <person name="O'Sullivan O."/>
            <person name="Ritari J."/>
            <person name="Douillard F.P."/>
            <person name="Paul Ross R."/>
            <person name="Yang R."/>
            <person name="Briner A.E."/>
            <person name="Felis G.E."/>
            <person name="de Vos W.M."/>
            <person name="Barrangou R."/>
            <person name="Klaenhammer T.R."/>
            <person name="Caufield P.W."/>
            <person name="Cui Y."/>
            <person name="Zhang H."/>
            <person name="O'Toole P.W."/>
        </authorList>
    </citation>
    <scope>NUCLEOTIDE SEQUENCE [LARGE SCALE GENOMIC DNA]</scope>
    <source>
        <strain evidence="4 5">DSM 19910</strain>
    </source>
</reference>
<dbReference type="RefSeq" id="WP_057745326.1">
    <property type="nucleotide sequence ID" value="NZ_AZEF01000032.1"/>
</dbReference>
<evidence type="ECO:0000256" key="3">
    <source>
        <dbReference type="SAM" id="SignalP"/>
    </source>
</evidence>
<dbReference type="STRING" id="1423731.FC81_GL001673"/>
<keyword evidence="2" id="KW-0472">Membrane</keyword>
<organism evidence="4 5">
    <name type="scientific">Liquorilactobacillus capillatus DSM 19910</name>
    <dbReference type="NCBI Taxonomy" id="1423731"/>
    <lineage>
        <taxon>Bacteria</taxon>
        <taxon>Bacillati</taxon>
        <taxon>Bacillota</taxon>
        <taxon>Bacilli</taxon>
        <taxon>Lactobacillales</taxon>
        <taxon>Lactobacillaceae</taxon>
        <taxon>Liquorilactobacillus</taxon>
    </lineage>
</organism>
<gene>
    <name evidence="4" type="ORF">FC81_GL001673</name>
</gene>
<keyword evidence="3" id="KW-0732">Signal</keyword>
<sequence length="609" mass="66579">MNKKIVITVVTAAVTTFTINTAVAEADETPSTAAARIADTVDTTDQAKEPITANKQTDTGSQIKVTDTATKEVQPQEAVTASINTNGAQQAKIIALATASSKSSVEQQQQTAVLTQKYTADQNRADQELTAQTIKAKDTYASQTALQQQNNTEKQKEAQAKVEQAQTEAQKTAAEKITAATPNAQTNAPTEAYEPGHAINSETDLPTKLVEPQITDATTPTYYDYYGYRGGADTSAQIDGSLDKAQQYELADYTLTLLNDWRAARGLTKIHYNQNVEEATLALVALRNKENKDFDHITFNEQETSIFDQRGLNLVGENLGVSMPQKTTLLQLKVETLNAITAMIWQDEAHYNGHLQNFATAEYMGFGVQANPKMAYPYQLVFEMAELSNSDVQAPDIELTAEKKIDDKRVAARAQLVRTDPGLMAANRALAKLEIENQQQLLSLQQQQATALAQLKANHTAELGKLTVAYQAELAALQLKKQPQLTTLAKKATPAKQSKRKITNQTETSSKTVRTSRLELVQRVKFPSLTSAKNTTHQLVVGPKKVGNTVETSKEDQINQTKRNKQHLPQLGNTAKTEVSVLGMIISILTGICGVKAIIAKHRKGRSLK</sequence>
<dbReference type="PATRIC" id="fig|1423731.3.peg.1714"/>
<evidence type="ECO:0000256" key="2">
    <source>
        <dbReference type="SAM" id="Phobius"/>
    </source>
</evidence>
<evidence type="ECO:0000256" key="1">
    <source>
        <dbReference type="SAM" id="MobiDB-lite"/>
    </source>
</evidence>
<dbReference type="AlphaFoldDB" id="A0A0R1MBU0"/>
<feature type="compositionally biased region" description="Polar residues" evidence="1">
    <location>
        <begin position="503"/>
        <end position="514"/>
    </location>
</feature>
<feature type="region of interest" description="Disordered" evidence="1">
    <location>
        <begin position="145"/>
        <end position="165"/>
    </location>
</feature>
<comment type="caution">
    <text evidence="4">The sequence shown here is derived from an EMBL/GenBank/DDBJ whole genome shotgun (WGS) entry which is preliminary data.</text>
</comment>
<feature type="signal peptide" evidence="3">
    <location>
        <begin position="1"/>
        <end position="26"/>
    </location>
</feature>
<keyword evidence="5" id="KW-1185">Reference proteome</keyword>
<dbReference type="NCBIfam" id="TIGR04320">
    <property type="entry name" value="Surf_Exclu_PgrA"/>
    <property type="match status" value="1"/>
</dbReference>
<feature type="region of interest" description="Disordered" evidence="1">
    <location>
        <begin position="488"/>
        <end position="514"/>
    </location>
</feature>
<evidence type="ECO:0000313" key="5">
    <source>
        <dbReference type="Proteomes" id="UP000051621"/>
    </source>
</evidence>
<dbReference type="EMBL" id="AZEF01000032">
    <property type="protein sequence ID" value="KRL00840.1"/>
    <property type="molecule type" value="Genomic_DNA"/>
</dbReference>